<dbReference type="eggNOG" id="ENOG502QS7I">
    <property type="taxonomic scope" value="Eukaryota"/>
</dbReference>
<dbReference type="InterPro" id="IPR044722">
    <property type="entry name" value="SecA_SF2_C"/>
</dbReference>
<dbReference type="InterPro" id="IPR027417">
    <property type="entry name" value="P-loop_NTPase"/>
</dbReference>
<dbReference type="GO" id="GO:0016020">
    <property type="term" value="C:membrane"/>
    <property type="evidence" value="ECO:0007669"/>
    <property type="project" value="UniProtKB-SubCell"/>
</dbReference>
<dbReference type="Gene3D" id="3.90.1440.10">
    <property type="entry name" value="SecA, preprotein cross-linking domain"/>
    <property type="match status" value="1"/>
</dbReference>
<dbReference type="Gene3D" id="3.40.50.300">
    <property type="entry name" value="P-loop containing nucleotide triphosphate hydrolases"/>
    <property type="match status" value="2"/>
</dbReference>
<dbReference type="CDD" id="cd17928">
    <property type="entry name" value="DEXDc_SecA"/>
    <property type="match status" value="1"/>
</dbReference>
<dbReference type="Pfam" id="PF07517">
    <property type="entry name" value="SecA_DEAD"/>
    <property type="match status" value="1"/>
</dbReference>
<evidence type="ECO:0000256" key="5">
    <source>
        <dbReference type="ARBA" id="ARBA00022840"/>
    </source>
</evidence>
<dbReference type="SMART" id="SM00958">
    <property type="entry name" value="SecA_PP_bind"/>
    <property type="match status" value="1"/>
</dbReference>
<dbReference type="EMBL" id="AGNL01002152">
    <property type="protein sequence ID" value="EJK76433.1"/>
    <property type="molecule type" value="Genomic_DNA"/>
</dbReference>
<dbReference type="InterPro" id="IPR036670">
    <property type="entry name" value="SecA_X-link_sf"/>
</dbReference>
<dbReference type="InterPro" id="IPR011116">
    <property type="entry name" value="SecA_Wing/Scaffold"/>
</dbReference>
<keyword evidence="4" id="KW-0547">Nucleotide-binding</keyword>
<dbReference type="PRINTS" id="PR00906">
    <property type="entry name" value="SECA"/>
</dbReference>
<protein>
    <submittedName>
        <fullName evidence="12">Uncharacterized protein</fullName>
    </submittedName>
</protein>
<dbReference type="InterPro" id="IPR011130">
    <property type="entry name" value="SecA_preprotein_X-link_dom"/>
</dbReference>
<evidence type="ECO:0000256" key="1">
    <source>
        <dbReference type="ARBA" id="ARBA00004170"/>
    </source>
</evidence>
<dbReference type="InterPro" id="IPR000185">
    <property type="entry name" value="SecA"/>
</dbReference>
<evidence type="ECO:0000313" key="13">
    <source>
        <dbReference type="Proteomes" id="UP000266841"/>
    </source>
</evidence>
<sequence>MPHHLTHLRRRAFAGRDDETRRRANDEYLATLRRRVERINALEPSVEELGDEEVLARTAEFRRRLAGGEDPSGPLLEEAFALVREAAWRVIEQRHYDVQLLGGLILHDGRLAEMATGEGKTLVSTLPAYASALSGKSSFVVTVNDYLARRDMEKMGQVHRYLGLTVGLIQAGMTEDQRREQYGRDVVYVTNSELGFDYLRDHLALSPAQTVLPPGMRGGEFDGFCVVDEADSVLIDEARTPLIISKQVPAPANKYRAADTLAENLRDGVHYTVDLKNKAVTLTDRGYKDCERALGVASLFEEPADASGAWAPFILNAVKARELFKRDVEYTVLPDGAGVGIIDSFTGRVLDGRRWSDGLHQSIEAREGIEVSEQSKVIAKVTYQVRGEERRRRRGATALERMSPSRLWSCFAAREVGFSNDKSLTLECFLPLSLSLQSLFRQFKRLSGMTGTAMSDAAELEFTYGLKVTPVPPALPIARRDYPDVAFKTRDAANRALVKEVVNVGGGTDGGRPCLIGTTSVVQSEAIVAALEAEGIEAELLNAIPENAAREGEIVAQAGRPGVVTVATNMAGRGTDILLGGDGVLSAEERSFYPPSPPDDYYPCDVDDDAKFMLKDASVALQKEFGEGLTAIRLDEILTVATDTTEGEDDPAHVVKLRDAAQAVKDAFAEELAPEKETVKARGGLYVMGTNRHESSRIDGQLRGRAGRQGDPGTSRFFLSFEDDMFVIFGGDSLQNILRTFRVSEDMPVEAPQVSEALDKVQLAVEEKYRDIRGQILDFDDVLNDQRGIFYRRRQGVLYSDAAKTLGVMEEYNRQTVLDIVKAQANDDGTVKADKVLEKIGQFFPPVAQVVSVEDIAGRKQDEVVNFLNVAVEEVFNSKVAELDEKAKADGRAPGSLARSANYIALVSMDNAWSDHLQNMVNLQENVYLRKYQELNPADEYKKESLEMFEGLLDKMRLNTIFSLWASLAPAPVPEVAQAA</sequence>
<evidence type="ECO:0000259" key="11">
    <source>
        <dbReference type="PROSITE" id="PS51196"/>
    </source>
</evidence>
<dbReference type="OrthoDB" id="27934at2759"/>
<dbReference type="HAMAP" id="MF_01382">
    <property type="entry name" value="SecA"/>
    <property type="match status" value="1"/>
</dbReference>
<dbReference type="Pfam" id="PF07516">
    <property type="entry name" value="SecA_SW"/>
    <property type="match status" value="1"/>
</dbReference>
<dbReference type="InterPro" id="IPR020937">
    <property type="entry name" value="SecA_CS"/>
</dbReference>
<dbReference type="PROSITE" id="PS51192">
    <property type="entry name" value="HELICASE_ATP_BIND_1"/>
    <property type="match status" value="1"/>
</dbReference>
<dbReference type="Pfam" id="PF21090">
    <property type="entry name" value="P-loop_SecA"/>
    <property type="match status" value="1"/>
</dbReference>
<evidence type="ECO:0000256" key="7">
    <source>
        <dbReference type="ARBA" id="ARBA00022967"/>
    </source>
</evidence>
<comment type="similarity">
    <text evidence="2">Belongs to the SecA family.</text>
</comment>
<dbReference type="AlphaFoldDB" id="K0TCG9"/>
<feature type="domain" description="SecA family profile" evidence="11">
    <location>
        <begin position="14"/>
        <end position="750"/>
    </location>
</feature>
<evidence type="ECO:0000313" key="12">
    <source>
        <dbReference type="EMBL" id="EJK76433.1"/>
    </source>
</evidence>
<evidence type="ECO:0000259" key="10">
    <source>
        <dbReference type="PROSITE" id="PS51192"/>
    </source>
</evidence>
<dbReference type="GO" id="GO:0006886">
    <property type="term" value="P:intracellular protein transport"/>
    <property type="evidence" value="ECO:0007669"/>
    <property type="project" value="InterPro"/>
</dbReference>
<dbReference type="InterPro" id="IPR014018">
    <property type="entry name" value="SecA_motor_DEAD"/>
</dbReference>
<dbReference type="InterPro" id="IPR036266">
    <property type="entry name" value="SecA_Wing/Scaffold_sf"/>
</dbReference>
<dbReference type="GO" id="GO:0006605">
    <property type="term" value="P:protein targeting"/>
    <property type="evidence" value="ECO:0007669"/>
    <property type="project" value="InterPro"/>
</dbReference>
<accession>K0TCG9</accession>
<evidence type="ECO:0000256" key="3">
    <source>
        <dbReference type="ARBA" id="ARBA00022448"/>
    </source>
</evidence>
<feature type="domain" description="Helicase ATP-binding" evidence="10">
    <location>
        <begin position="101"/>
        <end position="245"/>
    </location>
</feature>
<dbReference type="SUPFAM" id="SSF81767">
    <property type="entry name" value="Pre-protein crosslinking domain of SecA"/>
    <property type="match status" value="1"/>
</dbReference>
<dbReference type="PROSITE" id="PS01312">
    <property type="entry name" value="SECA"/>
    <property type="match status" value="1"/>
</dbReference>
<name>K0TCG9_THAOC</name>
<evidence type="ECO:0000256" key="4">
    <source>
        <dbReference type="ARBA" id="ARBA00022741"/>
    </source>
</evidence>
<keyword evidence="9" id="KW-0472">Membrane</keyword>
<dbReference type="PROSITE" id="PS51196">
    <property type="entry name" value="SECA_MOTOR_DEAD"/>
    <property type="match status" value="1"/>
</dbReference>
<comment type="subcellular location">
    <subcellularLocation>
        <location evidence="1">Membrane</location>
        <topology evidence="1">Peripheral membrane protein</topology>
    </subcellularLocation>
</comment>
<proteinExistence type="inferred from homology"/>
<dbReference type="GO" id="GO:0017038">
    <property type="term" value="P:protein import"/>
    <property type="evidence" value="ECO:0007669"/>
    <property type="project" value="InterPro"/>
</dbReference>
<dbReference type="SUPFAM" id="SSF52540">
    <property type="entry name" value="P-loop containing nucleoside triphosphate hydrolases"/>
    <property type="match status" value="2"/>
</dbReference>
<dbReference type="InterPro" id="IPR014001">
    <property type="entry name" value="Helicase_ATP-bd"/>
</dbReference>
<dbReference type="Pfam" id="PF01043">
    <property type="entry name" value="SecA_PP_bind"/>
    <property type="match status" value="1"/>
</dbReference>
<evidence type="ECO:0000256" key="9">
    <source>
        <dbReference type="ARBA" id="ARBA00023136"/>
    </source>
</evidence>
<keyword evidence="3" id="KW-0813">Transport</keyword>
<dbReference type="SUPFAM" id="SSF81886">
    <property type="entry name" value="Helical scaffold and wing domains of SecA"/>
    <property type="match status" value="1"/>
</dbReference>
<dbReference type="InterPro" id="IPR011115">
    <property type="entry name" value="SecA_DEAD"/>
</dbReference>
<evidence type="ECO:0000256" key="2">
    <source>
        <dbReference type="ARBA" id="ARBA00007650"/>
    </source>
</evidence>
<keyword evidence="6" id="KW-0653">Protein transport</keyword>
<keyword evidence="7" id="KW-1278">Translocase</keyword>
<dbReference type="SMART" id="SM00957">
    <property type="entry name" value="SecA_DEAD"/>
    <property type="match status" value="1"/>
</dbReference>
<keyword evidence="13" id="KW-1185">Reference proteome</keyword>
<dbReference type="PANTHER" id="PTHR30612">
    <property type="entry name" value="SECA INNER MEMBRANE COMPONENT OF SEC PROTEIN SECRETION SYSTEM"/>
    <property type="match status" value="1"/>
</dbReference>
<dbReference type="PANTHER" id="PTHR30612:SF0">
    <property type="entry name" value="CHLOROPLAST PROTEIN-TRANSPORTING ATPASE"/>
    <property type="match status" value="1"/>
</dbReference>
<evidence type="ECO:0000256" key="8">
    <source>
        <dbReference type="ARBA" id="ARBA00023010"/>
    </source>
</evidence>
<dbReference type="OMA" id="MVHYDVQ"/>
<dbReference type="Gene3D" id="1.10.3060.10">
    <property type="entry name" value="Helical scaffold and wing domains of SecA"/>
    <property type="match status" value="1"/>
</dbReference>
<keyword evidence="8" id="KW-0811">Translocation</keyword>
<organism evidence="12 13">
    <name type="scientific">Thalassiosira oceanica</name>
    <name type="common">Marine diatom</name>
    <dbReference type="NCBI Taxonomy" id="159749"/>
    <lineage>
        <taxon>Eukaryota</taxon>
        <taxon>Sar</taxon>
        <taxon>Stramenopiles</taxon>
        <taxon>Ochrophyta</taxon>
        <taxon>Bacillariophyta</taxon>
        <taxon>Coscinodiscophyceae</taxon>
        <taxon>Thalassiosirophycidae</taxon>
        <taxon>Thalassiosirales</taxon>
        <taxon>Thalassiosiraceae</taxon>
        <taxon>Thalassiosira</taxon>
    </lineage>
</organism>
<keyword evidence="5" id="KW-0067">ATP-binding</keyword>
<gene>
    <name evidence="12" type="ORF">THAOC_01806</name>
</gene>
<dbReference type="Proteomes" id="UP000266841">
    <property type="component" value="Unassembled WGS sequence"/>
</dbReference>
<dbReference type="GO" id="GO:0005524">
    <property type="term" value="F:ATP binding"/>
    <property type="evidence" value="ECO:0007669"/>
    <property type="project" value="UniProtKB-KW"/>
</dbReference>
<evidence type="ECO:0000256" key="6">
    <source>
        <dbReference type="ARBA" id="ARBA00022927"/>
    </source>
</evidence>
<comment type="caution">
    <text evidence="12">The sequence shown here is derived from an EMBL/GenBank/DDBJ whole genome shotgun (WGS) entry which is preliminary data.</text>
</comment>
<reference evidence="12 13" key="1">
    <citation type="journal article" date="2012" name="Genome Biol.">
        <title>Genome and low-iron response of an oceanic diatom adapted to chronic iron limitation.</title>
        <authorList>
            <person name="Lommer M."/>
            <person name="Specht M."/>
            <person name="Roy A.S."/>
            <person name="Kraemer L."/>
            <person name="Andreson R."/>
            <person name="Gutowska M.A."/>
            <person name="Wolf J."/>
            <person name="Bergner S.V."/>
            <person name="Schilhabel M.B."/>
            <person name="Klostermeier U.C."/>
            <person name="Beiko R.G."/>
            <person name="Rosenstiel P."/>
            <person name="Hippler M."/>
            <person name="Laroche J."/>
        </authorList>
    </citation>
    <scope>NUCLEOTIDE SEQUENCE [LARGE SCALE GENOMIC DNA]</scope>
    <source>
        <strain evidence="12 13">CCMP1005</strain>
    </source>
</reference>